<keyword evidence="3" id="KW-1185">Reference proteome</keyword>
<dbReference type="HOGENOM" id="CLU_2677691_0_0_1"/>
<keyword evidence="1" id="KW-0472">Membrane</keyword>
<reference evidence="3" key="1">
    <citation type="journal article" date="2010" name="Genome Res.">
        <title>Population genomic sequencing of Coccidioides fungi reveals recent hybridization and transposon control.</title>
        <authorList>
            <person name="Neafsey D.E."/>
            <person name="Barker B.M."/>
            <person name="Sharpton T.J."/>
            <person name="Stajich J.E."/>
            <person name="Park D.J."/>
            <person name="Whiston E."/>
            <person name="Hung C.-Y."/>
            <person name="McMahan C."/>
            <person name="White J."/>
            <person name="Sykes S."/>
            <person name="Heiman D."/>
            <person name="Young S."/>
            <person name="Zeng Q."/>
            <person name="Abouelleil A."/>
            <person name="Aftuck L."/>
            <person name="Bessette D."/>
            <person name="Brown A."/>
            <person name="FitzGerald M."/>
            <person name="Lui A."/>
            <person name="Macdonald J.P."/>
            <person name="Priest M."/>
            <person name="Orbach M.J."/>
            <person name="Galgiani J.N."/>
            <person name="Kirkland T.N."/>
            <person name="Cole G.T."/>
            <person name="Birren B.W."/>
            <person name="Henn M.R."/>
            <person name="Taylor J.W."/>
            <person name="Rounsley S.D."/>
        </authorList>
    </citation>
    <scope>NUCLEOTIDE SEQUENCE [LARGE SCALE GENOMIC DNA]</scope>
    <source>
        <strain evidence="3">RMSCC 757 / Silveira</strain>
    </source>
</reference>
<evidence type="ECO:0000256" key="1">
    <source>
        <dbReference type="SAM" id="Phobius"/>
    </source>
</evidence>
<name>E9DA92_COCPS</name>
<dbReference type="AlphaFoldDB" id="E9DA92"/>
<feature type="non-terminal residue" evidence="2">
    <location>
        <position position="1"/>
    </location>
</feature>
<accession>E9DA92</accession>
<keyword evidence="1" id="KW-1133">Transmembrane helix</keyword>
<gene>
    <name evidence="2" type="ORF">CPSG_06782</name>
</gene>
<evidence type="ECO:0000313" key="3">
    <source>
        <dbReference type="Proteomes" id="UP000002497"/>
    </source>
</evidence>
<feature type="transmembrane region" description="Helical" evidence="1">
    <location>
        <begin position="46"/>
        <end position="72"/>
    </location>
</feature>
<organism evidence="3">
    <name type="scientific">Coccidioides posadasii (strain RMSCC 757 / Silveira)</name>
    <name type="common">Valley fever fungus</name>
    <dbReference type="NCBI Taxonomy" id="443226"/>
    <lineage>
        <taxon>Eukaryota</taxon>
        <taxon>Fungi</taxon>
        <taxon>Dikarya</taxon>
        <taxon>Ascomycota</taxon>
        <taxon>Pezizomycotina</taxon>
        <taxon>Eurotiomycetes</taxon>
        <taxon>Eurotiomycetidae</taxon>
        <taxon>Onygenales</taxon>
        <taxon>Onygenaceae</taxon>
        <taxon>Coccidioides</taxon>
    </lineage>
</organism>
<dbReference type="EMBL" id="GL636496">
    <property type="protein sequence ID" value="EFW16823.1"/>
    <property type="molecule type" value="Genomic_DNA"/>
</dbReference>
<reference evidence="3" key="2">
    <citation type="submission" date="2010-03" db="EMBL/GenBank/DDBJ databases">
        <title>The genome sequence of Coccidioides posadasii strain Silveira.</title>
        <authorList>
            <consortium name="The Broad Institute Genome Sequencing Center for Infectious Disease"/>
            <person name="Neafsey D."/>
            <person name="Orbach M."/>
            <person name="Henn M.R."/>
            <person name="Cole G.T."/>
            <person name="Galgiani J."/>
            <person name="Gardner M.J."/>
            <person name="Kirkland T.N."/>
            <person name="Taylor J.W."/>
            <person name="Young S.K."/>
            <person name="Zeng Q."/>
            <person name="Koehrsen M."/>
            <person name="Alvarado L."/>
            <person name="Berlin A."/>
            <person name="Borenstein D."/>
            <person name="Chapman S.B."/>
            <person name="Chen Z."/>
            <person name="Engels R."/>
            <person name="Freedman E."/>
            <person name="Gellesch M."/>
            <person name="Goldberg J."/>
            <person name="Griggs A."/>
            <person name="Gujja S."/>
            <person name="Heilman E."/>
            <person name="Heiman D."/>
            <person name="Howarth C."/>
            <person name="Jen D."/>
            <person name="Larson L."/>
            <person name="Mehta T."/>
            <person name="Neiman D."/>
            <person name="Park D."/>
            <person name="Pearson M."/>
            <person name="Richards J."/>
            <person name="Roberts A."/>
            <person name="Saif S."/>
            <person name="Shea T."/>
            <person name="Shenoy N."/>
            <person name="Sisk P."/>
            <person name="Stolte C."/>
            <person name="Sykes S."/>
            <person name="Walk T."/>
            <person name="White J."/>
            <person name="Yandava C."/>
            <person name="Haas B."/>
            <person name="Nusbaum C."/>
            <person name="Birren B."/>
        </authorList>
    </citation>
    <scope>NUCLEOTIDE SEQUENCE [LARGE SCALE GENOMIC DNA]</scope>
    <source>
        <strain evidence="3">RMSCC 757 / Silveira</strain>
    </source>
</reference>
<feature type="transmembrane region" description="Helical" evidence="1">
    <location>
        <begin position="21"/>
        <end position="40"/>
    </location>
</feature>
<evidence type="ECO:0000313" key="2">
    <source>
        <dbReference type="EMBL" id="EFW16823.1"/>
    </source>
</evidence>
<dbReference type="VEuPathDB" id="FungiDB:CPSG_06782"/>
<sequence length="75" mass="8720">PERLTVVACALRLRFKEEFGFRSLFVPFGLNLGLLMGFGVQWRGDIGIFICLLFFSLFLALQWQSCPFYFFVNLC</sequence>
<protein>
    <submittedName>
        <fullName evidence="2">Uncharacterized protein</fullName>
    </submittedName>
</protein>
<proteinExistence type="predicted"/>
<dbReference type="Proteomes" id="UP000002497">
    <property type="component" value="Unassembled WGS sequence"/>
</dbReference>
<keyword evidence="1" id="KW-0812">Transmembrane</keyword>